<dbReference type="EMBL" id="JBEZFP010000027">
    <property type="protein sequence ID" value="MEU8134450.1"/>
    <property type="molecule type" value="Genomic_DNA"/>
</dbReference>
<gene>
    <name evidence="4" type="ORF">AB0C36_13160</name>
</gene>
<dbReference type="RefSeq" id="WP_358353114.1">
    <property type="nucleotide sequence ID" value="NZ_JBEZFP010000027.1"/>
</dbReference>
<dbReference type="Gene3D" id="3.30.450.40">
    <property type="match status" value="1"/>
</dbReference>
<dbReference type="Proteomes" id="UP001551482">
    <property type="component" value="Unassembled WGS sequence"/>
</dbReference>
<sequence length="370" mass="38767">MEIARLCDSGLDGDRLLAEVTTRLREVVPFDGCFISSTDPDTLMCTHHAVADGLPPWVCGPFFHNEFLDNDFNKFADLARMPAGVRTLGEATGGHLGRSARYIDINSGLGFGHEARVAFSVGDRTWAIGNLLREKGSSDFTEAERQFLALVSEDVARGMRAAVLGEREPEVLAPDSLPAGPGVVVFDAEGRLISATDEAAACLRSIDPRTPTAGAATPFGFPLPLAASMLVARARAHAAGRGAPPASVRLRTRNGAGLRLQAACTRTPDGAPGGTALTIAPSAAAELAPTAVGTYDLSQSEQAVTAYLARGFAPADIAARLGLAAEAVDLDVRSVLHKTGSANRGQLTSRLFNDHYYPAHNAGCRPLVAA</sequence>
<dbReference type="Gene3D" id="1.10.10.10">
    <property type="entry name" value="Winged helix-like DNA-binding domain superfamily/Winged helix DNA-binding domain"/>
    <property type="match status" value="1"/>
</dbReference>
<evidence type="ECO:0000256" key="1">
    <source>
        <dbReference type="ARBA" id="ARBA00023015"/>
    </source>
</evidence>
<keyword evidence="1" id="KW-0805">Transcription regulation</keyword>
<dbReference type="InterPro" id="IPR000792">
    <property type="entry name" value="Tscrpt_reg_LuxR_C"/>
</dbReference>
<keyword evidence="5" id="KW-1185">Reference proteome</keyword>
<proteinExistence type="predicted"/>
<reference evidence="4 5" key="1">
    <citation type="submission" date="2024-06" db="EMBL/GenBank/DDBJ databases">
        <title>The Natural Products Discovery Center: Release of the First 8490 Sequenced Strains for Exploring Actinobacteria Biosynthetic Diversity.</title>
        <authorList>
            <person name="Kalkreuter E."/>
            <person name="Kautsar S.A."/>
            <person name="Yang D."/>
            <person name="Bader C.D."/>
            <person name="Teijaro C.N."/>
            <person name="Fluegel L."/>
            <person name="Davis C.M."/>
            <person name="Simpson J.R."/>
            <person name="Lauterbach L."/>
            <person name="Steele A.D."/>
            <person name="Gui C."/>
            <person name="Meng S."/>
            <person name="Li G."/>
            <person name="Viehrig K."/>
            <person name="Ye F."/>
            <person name="Su P."/>
            <person name="Kiefer A.F."/>
            <person name="Nichols A."/>
            <person name="Cepeda A.J."/>
            <person name="Yan W."/>
            <person name="Fan B."/>
            <person name="Jiang Y."/>
            <person name="Adhikari A."/>
            <person name="Zheng C.-J."/>
            <person name="Schuster L."/>
            <person name="Cowan T.M."/>
            <person name="Smanski M.J."/>
            <person name="Chevrette M.G."/>
            <person name="De Carvalho L.P.S."/>
            <person name="Shen B."/>
        </authorList>
    </citation>
    <scope>NUCLEOTIDE SEQUENCE [LARGE SCALE GENOMIC DNA]</scope>
    <source>
        <strain evidence="4 5">NPDC048946</strain>
    </source>
</reference>
<evidence type="ECO:0000313" key="4">
    <source>
        <dbReference type="EMBL" id="MEU8134450.1"/>
    </source>
</evidence>
<keyword evidence="2" id="KW-0804">Transcription</keyword>
<accession>A0ABV3DFC2</accession>
<dbReference type="SUPFAM" id="SSF46894">
    <property type="entry name" value="C-terminal effector domain of the bipartite response regulators"/>
    <property type="match status" value="1"/>
</dbReference>
<dbReference type="SUPFAM" id="SSF55781">
    <property type="entry name" value="GAF domain-like"/>
    <property type="match status" value="1"/>
</dbReference>
<evidence type="ECO:0000313" key="5">
    <source>
        <dbReference type="Proteomes" id="UP001551482"/>
    </source>
</evidence>
<dbReference type="InterPro" id="IPR036388">
    <property type="entry name" value="WH-like_DNA-bd_sf"/>
</dbReference>
<name>A0ABV3DFC2_9ACTN</name>
<dbReference type="SMART" id="SM00421">
    <property type="entry name" value="HTH_LUXR"/>
    <property type="match status" value="1"/>
</dbReference>
<evidence type="ECO:0000259" key="3">
    <source>
        <dbReference type="SMART" id="SM00421"/>
    </source>
</evidence>
<protein>
    <recommendedName>
        <fullName evidence="3">HTH luxR-type domain-containing protein</fullName>
    </recommendedName>
</protein>
<feature type="domain" description="HTH luxR-type" evidence="3">
    <location>
        <begin position="294"/>
        <end position="351"/>
    </location>
</feature>
<comment type="caution">
    <text evidence="4">The sequence shown here is derived from an EMBL/GenBank/DDBJ whole genome shotgun (WGS) entry which is preliminary data.</text>
</comment>
<dbReference type="InterPro" id="IPR016032">
    <property type="entry name" value="Sig_transdc_resp-reg_C-effctor"/>
</dbReference>
<evidence type="ECO:0000256" key="2">
    <source>
        <dbReference type="ARBA" id="ARBA00023163"/>
    </source>
</evidence>
<organism evidence="4 5">
    <name type="scientific">Streptodolium elevatio</name>
    <dbReference type="NCBI Taxonomy" id="3157996"/>
    <lineage>
        <taxon>Bacteria</taxon>
        <taxon>Bacillati</taxon>
        <taxon>Actinomycetota</taxon>
        <taxon>Actinomycetes</taxon>
        <taxon>Kitasatosporales</taxon>
        <taxon>Streptomycetaceae</taxon>
        <taxon>Streptodolium</taxon>
    </lineage>
</organism>
<dbReference type="InterPro" id="IPR029016">
    <property type="entry name" value="GAF-like_dom_sf"/>
</dbReference>